<reference evidence="1 2" key="1">
    <citation type="journal article" date="2019" name="Ecotoxicol. Environ. Saf.">
        <title>Microbial characterization of heavy metal resistant bacterial strains isolated from an electroplating wastewater treatment plant.</title>
        <authorList>
            <person name="Cai X."/>
            <person name="Zheng X."/>
            <person name="Zhang D."/>
            <person name="Iqbal W."/>
            <person name="Liu C."/>
            <person name="Yang B."/>
            <person name="Zhao X."/>
            <person name="Lu X."/>
            <person name="Mao Y."/>
        </authorList>
    </citation>
    <scope>NUCLEOTIDE SEQUENCE [LARGE SCALE GENOMIC DNA]</scope>
    <source>
        <strain evidence="1 2">Ni1-3</strain>
    </source>
</reference>
<dbReference type="Proteomes" id="UP000321124">
    <property type="component" value="Chromosome"/>
</dbReference>
<sequence>MNIHAEHFKASLDRLLVDVKLEKVAFHQIQLDRELKIFCESFNLLSTLKPSSDDGFESSASILLDSYQVPLLVSKTEAGYYRLISGLLTFQKLCKIYTVNDKSLVPCLVLPRRPNKEILRLLILNDLVRPLLKQFVDVTGDTITQTLSTLFTSVANPSVFNSPQWQSLFPMIKTKTQLCEWLHISTKTVKLK</sequence>
<protein>
    <submittedName>
        <fullName evidence="1">Uncharacterized protein</fullName>
    </submittedName>
</protein>
<name>A0A5B8QXR8_9GAMM</name>
<accession>A0A5B8QXR8</accession>
<dbReference type="KEGG" id="sdeo:D0436_10260"/>
<dbReference type="EMBL" id="CP031775">
    <property type="protein sequence ID" value="QDZ90818.1"/>
    <property type="molecule type" value="Genomic_DNA"/>
</dbReference>
<dbReference type="RefSeq" id="WP_208662574.1">
    <property type="nucleotide sequence ID" value="NZ_CP031775.2"/>
</dbReference>
<dbReference type="AlphaFoldDB" id="A0A5B8QXR8"/>
<evidence type="ECO:0000313" key="1">
    <source>
        <dbReference type="EMBL" id="QDZ90818.1"/>
    </source>
</evidence>
<organism evidence="1 2">
    <name type="scientific">Shewanella decolorationis</name>
    <dbReference type="NCBI Taxonomy" id="256839"/>
    <lineage>
        <taxon>Bacteria</taxon>
        <taxon>Pseudomonadati</taxon>
        <taxon>Pseudomonadota</taxon>
        <taxon>Gammaproteobacteria</taxon>
        <taxon>Alteromonadales</taxon>
        <taxon>Shewanellaceae</taxon>
        <taxon>Shewanella</taxon>
    </lineage>
</organism>
<proteinExistence type="predicted"/>
<gene>
    <name evidence="1" type="ORF">D0436_10260</name>
</gene>
<evidence type="ECO:0000313" key="2">
    <source>
        <dbReference type="Proteomes" id="UP000321124"/>
    </source>
</evidence>